<evidence type="ECO:0000313" key="2">
    <source>
        <dbReference type="EMBL" id="JAC98541.1"/>
    </source>
</evidence>
<dbReference type="Pfam" id="PF00075">
    <property type="entry name" value="RNase_H"/>
    <property type="match status" value="1"/>
</dbReference>
<reference evidence="2" key="2">
    <citation type="journal article" date="2015" name="Gigascience">
        <title>Reconstructing a comprehensive transcriptome assembly of a white-pupal translocated strain of the pest fruit fly Bactrocera cucurbitae.</title>
        <authorList>
            <person name="Sim S.B."/>
            <person name="Calla B."/>
            <person name="Hall B."/>
            <person name="DeRego T."/>
            <person name="Geib S.M."/>
        </authorList>
    </citation>
    <scope>NUCLEOTIDE SEQUENCE</scope>
</reference>
<dbReference type="PROSITE" id="PS50879">
    <property type="entry name" value="RNASE_H_1"/>
    <property type="match status" value="1"/>
</dbReference>
<feature type="domain" description="RNase H type-1" evidence="1">
    <location>
        <begin position="199"/>
        <end position="324"/>
    </location>
</feature>
<organism evidence="2">
    <name type="scientific">Zeugodacus cucurbitae</name>
    <name type="common">Melon fruit fly</name>
    <name type="synonym">Bactrocera cucurbitae</name>
    <dbReference type="NCBI Taxonomy" id="28588"/>
    <lineage>
        <taxon>Eukaryota</taxon>
        <taxon>Metazoa</taxon>
        <taxon>Ecdysozoa</taxon>
        <taxon>Arthropoda</taxon>
        <taxon>Hexapoda</taxon>
        <taxon>Insecta</taxon>
        <taxon>Pterygota</taxon>
        <taxon>Neoptera</taxon>
        <taxon>Endopterygota</taxon>
        <taxon>Diptera</taxon>
        <taxon>Brachycera</taxon>
        <taxon>Muscomorpha</taxon>
        <taxon>Tephritoidea</taxon>
        <taxon>Tephritidae</taxon>
        <taxon>Zeugodacus</taxon>
        <taxon>Zeugodacus</taxon>
    </lineage>
</organism>
<dbReference type="SUPFAM" id="SSF53098">
    <property type="entry name" value="Ribonuclease H-like"/>
    <property type="match status" value="1"/>
</dbReference>
<reference evidence="2" key="1">
    <citation type="submission" date="2014-11" db="EMBL/GenBank/DDBJ databases">
        <authorList>
            <person name="Geib S."/>
        </authorList>
    </citation>
    <scope>NUCLEOTIDE SEQUENCE</scope>
</reference>
<dbReference type="InterPro" id="IPR012337">
    <property type="entry name" value="RNaseH-like_sf"/>
</dbReference>
<dbReference type="GO" id="GO:0003676">
    <property type="term" value="F:nucleic acid binding"/>
    <property type="evidence" value="ECO:0007669"/>
    <property type="project" value="InterPro"/>
</dbReference>
<dbReference type="EMBL" id="GBXI01015750">
    <property type="protein sequence ID" value="JAC98541.1"/>
    <property type="molecule type" value="Transcribed_RNA"/>
</dbReference>
<dbReference type="Gene3D" id="3.30.420.10">
    <property type="entry name" value="Ribonuclease H-like superfamily/Ribonuclease H"/>
    <property type="match status" value="1"/>
</dbReference>
<dbReference type="AlphaFoldDB" id="A0A0A1WI36"/>
<dbReference type="InterPro" id="IPR036397">
    <property type="entry name" value="RNaseH_sf"/>
</dbReference>
<sequence length="349" mass="39886">MFIHKEKLFERLNIIKFLTSRHSFINPTTLINISSALLLSIIDYGLPIYGHHAGSEIKKLYAPYHTAIRRSLRAFPTSSTKNILVESGLPHINERLEINTLRLIPKVYLGSNPSLLKDVRSIIRQKRIPKCKSAIDIIVKYAHKLDINLKPIPSRNSKHPTWALNSTVIEDKLVSFNKTSTNKEVFKQLFMQRESELKLQGWKFIYTDGSKTDQNTAYAVVSENSKIITKGLLLPPCSVFTAEAYAIKVATQWIMSSKGKYVICTDSFSTISAVQNPTISNTIIKEIRDNLIDGKRKIKLMWVPRHCDIKGNELADKEAKNTIRCRVFLLKLMKTKIFQSLLKSIRIFN</sequence>
<proteinExistence type="predicted"/>
<evidence type="ECO:0000259" key="1">
    <source>
        <dbReference type="PROSITE" id="PS50879"/>
    </source>
</evidence>
<name>A0A0A1WI36_ZEUCU</name>
<accession>A0A0A1WI36</accession>
<dbReference type="CDD" id="cd09276">
    <property type="entry name" value="Rnase_HI_RT_non_LTR"/>
    <property type="match status" value="1"/>
</dbReference>
<dbReference type="InterPro" id="IPR002156">
    <property type="entry name" value="RNaseH_domain"/>
</dbReference>
<dbReference type="GO" id="GO:0004523">
    <property type="term" value="F:RNA-DNA hybrid ribonuclease activity"/>
    <property type="evidence" value="ECO:0007669"/>
    <property type="project" value="InterPro"/>
</dbReference>
<gene>
    <name evidence="2" type="primary">pol_2</name>
    <name evidence="2" type="ORF">g.3238</name>
</gene>
<protein>
    <submittedName>
        <fullName evidence="2">Pol polyprotein</fullName>
    </submittedName>
</protein>